<dbReference type="InterPro" id="IPR024438">
    <property type="entry name" value="Staygreen"/>
</dbReference>
<evidence type="ECO:0000313" key="2">
    <source>
        <dbReference type="EMBL" id="MBC5995413.1"/>
    </source>
</evidence>
<dbReference type="EMBL" id="JACRWE010000001">
    <property type="protein sequence ID" value="MBC5995413.1"/>
    <property type="molecule type" value="Genomic_DNA"/>
</dbReference>
<sequence length="154" mass="18085">MQFDPRFEFSSKKVITNILPPMMPNNPICNRKYTIYYSPVTCEYFLTVANDFFNDDINPLLKNEVHGKWDIIGNGVCRLKMYVNLGGGNNLLVMARYALYKQLLPNYIRTIIYGDRYFFRENKCLLNSLVTVRFMSDCDTMNIVEPYGTIKNFR</sequence>
<dbReference type="RefSeq" id="WP_153971382.1">
    <property type="nucleotide sequence ID" value="NZ_JACRWE010000001.1"/>
</dbReference>
<proteinExistence type="predicted"/>
<comment type="caution">
    <text evidence="2">The sequence shown here is derived from an EMBL/GenBank/DDBJ whole genome shotgun (WGS) entry which is preliminary data.</text>
</comment>
<gene>
    <name evidence="2" type="ORF">H8923_01455</name>
</gene>
<reference evidence="2 3" key="1">
    <citation type="submission" date="2020-08" db="EMBL/GenBank/DDBJ databases">
        <authorList>
            <person name="Liu C."/>
            <person name="Sun Q."/>
        </authorList>
    </citation>
    <scope>NUCLEOTIDE SEQUENCE [LARGE SCALE GENOMIC DNA]</scope>
    <source>
        <strain evidence="2 3">NSJ-18</strain>
    </source>
</reference>
<accession>A0ABR7JKG0</accession>
<protein>
    <recommendedName>
        <fullName evidence="1">Staygreen protein domain-containing protein</fullName>
    </recommendedName>
</protein>
<keyword evidence="3" id="KW-1185">Reference proteome</keyword>
<dbReference type="Proteomes" id="UP000609849">
    <property type="component" value="Unassembled WGS sequence"/>
</dbReference>
<feature type="domain" description="Staygreen protein" evidence="1">
    <location>
        <begin position="9"/>
        <end position="153"/>
    </location>
</feature>
<name>A0ABR7JKG0_9FIRM</name>
<evidence type="ECO:0000313" key="3">
    <source>
        <dbReference type="Proteomes" id="UP000609849"/>
    </source>
</evidence>
<dbReference type="Pfam" id="PF12638">
    <property type="entry name" value="Staygreen"/>
    <property type="match status" value="1"/>
</dbReference>
<organism evidence="2 3">
    <name type="scientific">Romboutsia faecis</name>
    <dbReference type="NCBI Taxonomy" id="2764597"/>
    <lineage>
        <taxon>Bacteria</taxon>
        <taxon>Bacillati</taxon>
        <taxon>Bacillota</taxon>
        <taxon>Clostridia</taxon>
        <taxon>Peptostreptococcales</taxon>
        <taxon>Peptostreptococcaceae</taxon>
        <taxon>Romboutsia</taxon>
    </lineage>
</organism>
<evidence type="ECO:0000259" key="1">
    <source>
        <dbReference type="Pfam" id="PF12638"/>
    </source>
</evidence>